<name>A0ABV0XHL9_9TELE</name>
<keyword evidence="2" id="KW-0732">Signal</keyword>
<dbReference type="SMART" id="SM00164">
    <property type="entry name" value="TBC"/>
    <property type="match status" value="1"/>
</dbReference>
<dbReference type="InterPro" id="IPR050302">
    <property type="entry name" value="Rab_GAP_TBC_domain"/>
</dbReference>
<keyword evidence="1" id="KW-0472">Membrane</keyword>
<feature type="signal peptide" evidence="2">
    <location>
        <begin position="1"/>
        <end position="19"/>
    </location>
</feature>
<dbReference type="PROSITE" id="PS50086">
    <property type="entry name" value="TBC_RABGAP"/>
    <property type="match status" value="1"/>
</dbReference>
<dbReference type="InterPro" id="IPR000195">
    <property type="entry name" value="Rab-GAP-TBC_dom"/>
</dbReference>
<dbReference type="PANTHER" id="PTHR47219">
    <property type="entry name" value="RAB GTPASE-ACTIVATING PROTEIN 1-LIKE"/>
    <property type="match status" value="1"/>
</dbReference>
<dbReference type="Pfam" id="PF00566">
    <property type="entry name" value="RabGAP-TBC"/>
    <property type="match status" value="1"/>
</dbReference>
<reference evidence="4 5" key="1">
    <citation type="submission" date="2021-06" db="EMBL/GenBank/DDBJ databases">
        <authorList>
            <person name="Palmer J.M."/>
        </authorList>
    </citation>
    <scope>NUCLEOTIDE SEQUENCE [LARGE SCALE GENOMIC DNA]</scope>
    <source>
        <strain evidence="4 5">AS_MEX2019</strain>
        <tissue evidence="4">Muscle</tissue>
    </source>
</reference>
<dbReference type="Proteomes" id="UP001469553">
    <property type="component" value="Unassembled WGS sequence"/>
</dbReference>
<dbReference type="PANTHER" id="PTHR47219:SF18">
    <property type="entry name" value="TBC1 DOMAIN FAMILY MEMBER 1 ISOFORM X1"/>
    <property type="match status" value="1"/>
</dbReference>
<evidence type="ECO:0000313" key="4">
    <source>
        <dbReference type="EMBL" id="MEQ2280950.1"/>
    </source>
</evidence>
<dbReference type="SUPFAM" id="SSF47923">
    <property type="entry name" value="Ypt/Rab-GAP domain of gyp1p"/>
    <property type="match status" value="1"/>
</dbReference>
<evidence type="ECO:0000256" key="2">
    <source>
        <dbReference type="SAM" id="SignalP"/>
    </source>
</evidence>
<proteinExistence type="predicted"/>
<feature type="domain" description="Rab-GAP TBC" evidence="3">
    <location>
        <begin position="17"/>
        <end position="188"/>
    </location>
</feature>
<comment type="caution">
    <text evidence="4">The sequence shown here is derived from an EMBL/GenBank/DDBJ whole genome shotgun (WGS) entry which is preliminary data.</text>
</comment>
<organism evidence="4 5">
    <name type="scientific">Ameca splendens</name>
    <dbReference type="NCBI Taxonomy" id="208324"/>
    <lineage>
        <taxon>Eukaryota</taxon>
        <taxon>Metazoa</taxon>
        <taxon>Chordata</taxon>
        <taxon>Craniata</taxon>
        <taxon>Vertebrata</taxon>
        <taxon>Euteleostomi</taxon>
        <taxon>Actinopterygii</taxon>
        <taxon>Neopterygii</taxon>
        <taxon>Teleostei</taxon>
        <taxon>Neoteleostei</taxon>
        <taxon>Acanthomorphata</taxon>
        <taxon>Ovalentaria</taxon>
        <taxon>Atherinomorphae</taxon>
        <taxon>Cyprinodontiformes</taxon>
        <taxon>Goodeidae</taxon>
        <taxon>Ameca</taxon>
    </lineage>
</organism>
<feature type="non-terminal residue" evidence="4">
    <location>
        <position position="1"/>
    </location>
</feature>
<dbReference type="Gene3D" id="1.10.8.270">
    <property type="entry name" value="putative rabgap domain of human tbc1 domain family member 14 like domains"/>
    <property type="match status" value="1"/>
</dbReference>
<feature type="chain" id="PRO_5045177912" evidence="2">
    <location>
        <begin position="20"/>
        <end position="188"/>
    </location>
</feature>
<dbReference type="Gene3D" id="1.10.10.2750">
    <property type="match status" value="1"/>
</dbReference>
<evidence type="ECO:0000259" key="3">
    <source>
        <dbReference type="PROSITE" id="PS50086"/>
    </source>
</evidence>
<dbReference type="InterPro" id="IPR035969">
    <property type="entry name" value="Rab-GAP_TBC_sf"/>
</dbReference>
<keyword evidence="1" id="KW-0812">Transmembrane</keyword>
<keyword evidence="1" id="KW-1133">Transmembrane helix</keyword>
<dbReference type="EMBL" id="JAHRIP010002508">
    <property type="protein sequence ID" value="MEQ2280950.1"/>
    <property type="molecule type" value="Genomic_DNA"/>
</dbReference>
<feature type="transmembrane region" description="Helical" evidence="1">
    <location>
        <begin position="168"/>
        <end position="186"/>
    </location>
</feature>
<gene>
    <name evidence="4" type="primary">TBC1D1_1</name>
    <name evidence="4" type="ORF">AMECASPLE_025448</name>
</gene>
<accession>A0ABV0XHL9</accession>
<sequence length="188" mass="21465">AHLSLIFVSFVCLFHSGVPRQHRGEIWRFLSEQYLLQQTVPSRPPSNPTPYKELLKQLTSQQHAILIDLGRTFPTHPYFQAQLGAGQLSLFNILKAYSLLDPEVGYCQGLSFIAGVLLLHMGEEDAFNMLKFLMFDVGLRKQYRPDMIILQVRCISLAFPESTPACLLVLYQIICVQICFICLWICKS</sequence>
<evidence type="ECO:0000256" key="1">
    <source>
        <dbReference type="SAM" id="Phobius"/>
    </source>
</evidence>
<keyword evidence="5" id="KW-1185">Reference proteome</keyword>
<protein>
    <submittedName>
        <fullName evidence="4">TBC1 domain member 1</fullName>
    </submittedName>
</protein>
<evidence type="ECO:0000313" key="5">
    <source>
        <dbReference type="Proteomes" id="UP001469553"/>
    </source>
</evidence>